<dbReference type="EMBL" id="CADCUD010000255">
    <property type="protein sequence ID" value="CAA9364966.1"/>
    <property type="molecule type" value="Genomic_DNA"/>
</dbReference>
<reference evidence="2" key="1">
    <citation type="submission" date="2020-02" db="EMBL/GenBank/DDBJ databases">
        <authorList>
            <person name="Meier V. D."/>
        </authorList>
    </citation>
    <scope>NUCLEOTIDE SEQUENCE</scope>
    <source>
        <strain evidence="2">AVDCRST_MAG46</strain>
    </source>
</reference>
<gene>
    <name evidence="2" type="ORF">AVDCRST_MAG46-3630</name>
</gene>
<protein>
    <submittedName>
        <fullName evidence="2">Uncharacterized protein</fullName>
    </submittedName>
</protein>
<name>A0A6J4MPA0_9ACTN</name>
<sequence length="95" mass="10089">MSVDSGAGRSERCLTQGHSGSGRTECQWGRPVSMCGSKNPIQVQRETLIVGPIEWGRSLNVRISGEHGGTLAVTQPIASRDCPNGWLRAAIASTL</sequence>
<organism evidence="2">
    <name type="scientific">uncultured Nocardioidaceae bacterium</name>
    <dbReference type="NCBI Taxonomy" id="253824"/>
    <lineage>
        <taxon>Bacteria</taxon>
        <taxon>Bacillati</taxon>
        <taxon>Actinomycetota</taxon>
        <taxon>Actinomycetes</taxon>
        <taxon>Propionibacteriales</taxon>
        <taxon>Nocardioidaceae</taxon>
        <taxon>environmental samples</taxon>
    </lineage>
</organism>
<accession>A0A6J4MPA0</accession>
<proteinExistence type="predicted"/>
<evidence type="ECO:0000256" key="1">
    <source>
        <dbReference type="SAM" id="MobiDB-lite"/>
    </source>
</evidence>
<dbReference type="AlphaFoldDB" id="A0A6J4MPA0"/>
<evidence type="ECO:0000313" key="2">
    <source>
        <dbReference type="EMBL" id="CAA9364966.1"/>
    </source>
</evidence>
<feature type="region of interest" description="Disordered" evidence="1">
    <location>
        <begin position="1"/>
        <end position="25"/>
    </location>
</feature>